<feature type="binding site" evidence="14 15">
    <location>
        <position position="86"/>
    </location>
    <ligand>
        <name>a divalent metal cation</name>
        <dbReference type="ChEBI" id="CHEBI:60240"/>
    </ligand>
</feature>
<comment type="catalytic activity">
    <reaction evidence="1 14 15 16">
        <text>Endonucleolytic cleavage to 5'-phosphomonoester.</text>
        <dbReference type="EC" id="3.1.26.4"/>
    </reaction>
</comment>
<protein>
    <recommendedName>
        <fullName evidence="7 14">Ribonuclease HII</fullName>
        <shortName evidence="14">RNase HII</shortName>
        <ecNumber evidence="6 14">3.1.26.4</ecNumber>
    </recommendedName>
</protein>
<evidence type="ECO:0000256" key="8">
    <source>
        <dbReference type="ARBA" id="ARBA00022490"/>
    </source>
</evidence>
<comment type="caution">
    <text evidence="18">The sequence shown here is derived from an EMBL/GenBank/DDBJ whole genome shotgun (WGS) entry which is preliminary data.</text>
</comment>
<comment type="cofactor">
    <cofactor evidence="14 15">
        <name>Mn(2+)</name>
        <dbReference type="ChEBI" id="CHEBI:29035"/>
    </cofactor>
    <cofactor evidence="14 15">
        <name>Mg(2+)</name>
        <dbReference type="ChEBI" id="CHEBI:18420"/>
    </cofactor>
    <text evidence="14 15">Manganese or magnesium. Binds 1 divalent metal ion per monomer in the absence of substrate. May bind a second metal ion after substrate binding.</text>
</comment>
<evidence type="ECO:0000256" key="16">
    <source>
        <dbReference type="RuleBase" id="RU003515"/>
    </source>
</evidence>
<evidence type="ECO:0000256" key="9">
    <source>
        <dbReference type="ARBA" id="ARBA00022722"/>
    </source>
</evidence>
<feature type="domain" description="RNase H type-2" evidence="17">
    <location>
        <begin position="79"/>
        <end position="268"/>
    </location>
</feature>
<dbReference type="Pfam" id="PF01351">
    <property type="entry name" value="RNase_HII"/>
    <property type="match status" value="1"/>
</dbReference>
<dbReference type="InterPro" id="IPR024567">
    <property type="entry name" value="RNase_HII/HIII_dom"/>
</dbReference>
<name>A0A956M207_UNCEI</name>
<reference evidence="18" key="2">
    <citation type="journal article" date="2021" name="Microbiome">
        <title>Successional dynamics and alternative stable states in a saline activated sludge microbial community over 9 years.</title>
        <authorList>
            <person name="Wang Y."/>
            <person name="Ye J."/>
            <person name="Ju F."/>
            <person name="Liu L."/>
            <person name="Boyd J.A."/>
            <person name="Deng Y."/>
            <person name="Parks D.H."/>
            <person name="Jiang X."/>
            <person name="Yin X."/>
            <person name="Woodcroft B.J."/>
            <person name="Tyson G.W."/>
            <person name="Hugenholtz P."/>
            <person name="Polz M.F."/>
            <person name="Zhang T."/>
        </authorList>
    </citation>
    <scope>NUCLEOTIDE SEQUENCE</scope>
    <source>
        <strain evidence="18">HKST-UBA01</strain>
    </source>
</reference>
<gene>
    <name evidence="14" type="primary">rnhB</name>
    <name evidence="18" type="ORF">KC729_12030</name>
</gene>
<dbReference type="PANTHER" id="PTHR10954:SF18">
    <property type="entry name" value="RIBONUCLEASE HII"/>
    <property type="match status" value="1"/>
</dbReference>
<keyword evidence="12 14" id="KW-0378">Hydrolase</keyword>
<evidence type="ECO:0000256" key="2">
    <source>
        <dbReference type="ARBA" id="ARBA00001946"/>
    </source>
</evidence>
<dbReference type="InterPro" id="IPR012337">
    <property type="entry name" value="RNaseH-like_sf"/>
</dbReference>
<evidence type="ECO:0000256" key="7">
    <source>
        <dbReference type="ARBA" id="ARBA00019179"/>
    </source>
</evidence>
<reference evidence="18" key="1">
    <citation type="submission" date="2020-04" db="EMBL/GenBank/DDBJ databases">
        <authorList>
            <person name="Zhang T."/>
        </authorList>
    </citation>
    <scope>NUCLEOTIDE SEQUENCE</scope>
    <source>
        <strain evidence="18">HKST-UBA01</strain>
    </source>
</reference>
<evidence type="ECO:0000256" key="14">
    <source>
        <dbReference type="HAMAP-Rule" id="MF_00052"/>
    </source>
</evidence>
<dbReference type="GO" id="GO:0043137">
    <property type="term" value="P:DNA replication, removal of RNA primer"/>
    <property type="evidence" value="ECO:0007669"/>
    <property type="project" value="TreeGrafter"/>
</dbReference>
<dbReference type="GO" id="GO:0005737">
    <property type="term" value="C:cytoplasm"/>
    <property type="evidence" value="ECO:0007669"/>
    <property type="project" value="UniProtKB-SubCell"/>
</dbReference>
<dbReference type="AlphaFoldDB" id="A0A956M207"/>
<dbReference type="Proteomes" id="UP000697710">
    <property type="component" value="Unassembled WGS sequence"/>
</dbReference>
<dbReference type="InterPro" id="IPR001352">
    <property type="entry name" value="RNase_HII/HIII"/>
</dbReference>
<accession>A0A956M207</accession>
<keyword evidence="13 14" id="KW-0464">Manganese</keyword>
<organism evidence="18 19">
    <name type="scientific">Eiseniibacteriota bacterium</name>
    <dbReference type="NCBI Taxonomy" id="2212470"/>
    <lineage>
        <taxon>Bacteria</taxon>
        <taxon>Candidatus Eiseniibacteriota</taxon>
    </lineage>
</organism>
<dbReference type="NCBIfam" id="NF000595">
    <property type="entry name" value="PRK00015.1-3"/>
    <property type="match status" value="1"/>
</dbReference>
<dbReference type="NCBIfam" id="NF000594">
    <property type="entry name" value="PRK00015.1-1"/>
    <property type="match status" value="1"/>
</dbReference>
<feature type="binding site" evidence="14 15">
    <location>
        <position position="85"/>
    </location>
    <ligand>
        <name>a divalent metal cation</name>
        <dbReference type="ChEBI" id="CHEBI:60240"/>
    </ligand>
</feature>
<evidence type="ECO:0000256" key="6">
    <source>
        <dbReference type="ARBA" id="ARBA00012180"/>
    </source>
</evidence>
<evidence type="ECO:0000256" key="3">
    <source>
        <dbReference type="ARBA" id="ARBA00004065"/>
    </source>
</evidence>
<dbReference type="EC" id="3.1.26.4" evidence="6 14"/>
<keyword evidence="8 14" id="KW-0963">Cytoplasm</keyword>
<evidence type="ECO:0000256" key="4">
    <source>
        <dbReference type="ARBA" id="ARBA00004496"/>
    </source>
</evidence>
<dbReference type="GO" id="GO:0006298">
    <property type="term" value="P:mismatch repair"/>
    <property type="evidence" value="ECO:0007669"/>
    <property type="project" value="TreeGrafter"/>
</dbReference>
<evidence type="ECO:0000313" key="18">
    <source>
        <dbReference type="EMBL" id="MCA9728406.1"/>
    </source>
</evidence>
<keyword evidence="9 14" id="KW-0540">Nuclease</keyword>
<dbReference type="CDD" id="cd07182">
    <property type="entry name" value="RNase_HII_bacteria_HII_like"/>
    <property type="match status" value="1"/>
</dbReference>
<dbReference type="SUPFAM" id="SSF53098">
    <property type="entry name" value="Ribonuclease H-like"/>
    <property type="match status" value="1"/>
</dbReference>
<dbReference type="HAMAP" id="MF_00052_B">
    <property type="entry name" value="RNase_HII_B"/>
    <property type="match status" value="1"/>
</dbReference>
<dbReference type="EMBL" id="JAGQHR010000374">
    <property type="protein sequence ID" value="MCA9728406.1"/>
    <property type="molecule type" value="Genomic_DNA"/>
</dbReference>
<evidence type="ECO:0000313" key="19">
    <source>
        <dbReference type="Proteomes" id="UP000697710"/>
    </source>
</evidence>
<sequence>MGRPKPIRTSSLDELRARFLEQGEPASPHLIAALRRDPRQGAQTLAEQLSNSRRRALAEERRMLSLLAWEEEHWTRGVVRIAGVDEVGMGPLAGPVVAAAAILHPHDRIDGVNDSKQLDAEERTRLAEIIRSRAVAIGIGEASVEEIGRINILQAGLLAMRRALLALSPEPELVLVDARKIDGLPWPQEARIKADASVHCVACASVVAKVHRDAMMTALDETYPGYGFAQHKGYGTPAHLEALERLGPSPIHRSTFHWGGRQLTLFGS</sequence>
<keyword evidence="11 14" id="KW-0255">Endonuclease</keyword>
<dbReference type="InterPro" id="IPR036397">
    <property type="entry name" value="RNaseH_sf"/>
</dbReference>
<comment type="similarity">
    <text evidence="5 14 16">Belongs to the RNase HII family.</text>
</comment>
<evidence type="ECO:0000256" key="5">
    <source>
        <dbReference type="ARBA" id="ARBA00007383"/>
    </source>
</evidence>
<keyword evidence="10 14" id="KW-0479">Metal-binding</keyword>
<evidence type="ECO:0000256" key="13">
    <source>
        <dbReference type="ARBA" id="ARBA00023211"/>
    </source>
</evidence>
<feature type="binding site" evidence="14 15">
    <location>
        <position position="177"/>
    </location>
    <ligand>
        <name>a divalent metal cation</name>
        <dbReference type="ChEBI" id="CHEBI:60240"/>
    </ligand>
</feature>
<evidence type="ECO:0000256" key="12">
    <source>
        <dbReference type="ARBA" id="ARBA00022801"/>
    </source>
</evidence>
<comment type="cofactor">
    <cofactor evidence="2">
        <name>Mg(2+)</name>
        <dbReference type="ChEBI" id="CHEBI:18420"/>
    </cofactor>
</comment>
<dbReference type="GO" id="GO:0030145">
    <property type="term" value="F:manganese ion binding"/>
    <property type="evidence" value="ECO:0007669"/>
    <property type="project" value="UniProtKB-UniRule"/>
</dbReference>
<dbReference type="GO" id="GO:0004523">
    <property type="term" value="F:RNA-DNA hybrid ribonuclease activity"/>
    <property type="evidence" value="ECO:0007669"/>
    <property type="project" value="UniProtKB-UniRule"/>
</dbReference>
<evidence type="ECO:0000256" key="1">
    <source>
        <dbReference type="ARBA" id="ARBA00000077"/>
    </source>
</evidence>
<dbReference type="GO" id="GO:0003723">
    <property type="term" value="F:RNA binding"/>
    <property type="evidence" value="ECO:0007669"/>
    <property type="project" value="UniProtKB-UniRule"/>
</dbReference>
<comment type="function">
    <text evidence="3 14 16">Endonuclease that specifically degrades the RNA of RNA-DNA hybrids.</text>
</comment>
<comment type="subcellular location">
    <subcellularLocation>
        <location evidence="4 14">Cytoplasm</location>
    </subcellularLocation>
</comment>
<dbReference type="PROSITE" id="PS51975">
    <property type="entry name" value="RNASE_H_2"/>
    <property type="match status" value="1"/>
</dbReference>
<evidence type="ECO:0000259" key="17">
    <source>
        <dbReference type="PROSITE" id="PS51975"/>
    </source>
</evidence>
<evidence type="ECO:0000256" key="15">
    <source>
        <dbReference type="PROSITE-ProRule" id="PRU01319"/>
    </source>
</evidence>
<proteinExistence type="inferred from homology"/>
<evidence type="ECO:0000256" key="11">
    <source>
        <dbReference type="ARBA" id="ARBA00022759"/>
    </source>
</evidence>
<dbReference type="GO" id="GO:0032299">
    <property type="term" value="C:ribonuclease H2 complex"/>
    <property type="evidence" value="ECO:0007669"/>
    <property type="project" value="TreeGrafter"/>
</dbReference>
<dbReference type="InterPro" id="IPR022898">
    <property type="entry name" value="RNase_HII"/>
</dbReference>
<dbReference type="Gene3D" id="3.30.420.10">
    <property type="entry name" value="Ribonuclease H-like superfamily/Ribonuclease H"/>
    <property type="match status" value="1"/>
</dbReference>
<dbReference type="PANTHER" id="PTHR10954">
    <property type="entry name" value="RIBONUCLEASE H2 SUBUNIT A"/>
    <property type="match status" value="1"/>
</dbReference>
<evidence type="ECO:0000256" key="10">
    <source>
        <dbReference type="ARBA" id="ARBA00022723"/>
    </source>
</evidence>